<gene>
    <name evidence="2" type="ORF">PLOB_00025625</name>
</gene>
<keyword evidence="3" id="KW-1185">Reference proteome</keyword>
<evidence type="ECO:0000313" key="2">
    <source>
        <dbReference type="EMBL" id="CAH3117196.1"/>
    </source>
</evidence>
<protein>
    <recommendedName>
        <fullName evidence="1">FP protein C-terminal domain-containing protein</fullName>
    </recommendedName>
</protein>
<reference evidence="2 3" key="1">
    <citation type="submission" date="2022-05" db="EMBL/GenBank/DDBJ databases">
        <authorList>
            <consortium name="Genoscope - CEA"/>
            <person name="William W."/>
        </authorList>
    </citation>
    <scope>NUCLEOTIDE SEQUENCE [LARGE SCALE GENOMIC DNA]</scope>
</reference>
<evidence type="ECO:0000259" key="1">
    <source>
        <dbReference type="Pfam" id="PF25298"/>
    </source>
</evidence>
<dbReference type="Pfam" id="PF25298">
    <property type="entry name" value="Baculo_FP_2nd"/>
    <property type="match status" value="1"/>
</dbReference>
<dbReference type="PANTHER" id="PTHR11505">
    <property type="entry name" value="L1 TRANSPOSABLE ELEMENT-RELATED"/>
    <property type="match status" value="1"/>
</dbReference>
<accession>A0ABN8NQP1</accession>
<comment type="caution">
    <text evidence="2">The sequence shown here is derived from an EMBL/GenBank/DDBJ whole genome shotgun (WGS) entry which is preliminary data.</text>
</comment>
<sequence>MATKDEIKSLLEAEIGPLKAKLTSIEKSFFELEKSVKHFSAKYDELLKQVQRSNDRTASLSTDVKNLKEDMKQCKKIGREIEDLSQYLRRDCLELTGVLPTEEVSCFDLVCSIGKEMGIELQDEDISTAHRLPTYNKSAEDKIIVKFTRRSIRDEFYGKRKTIAGKEVGKVGTLRDLSQDPKKKLYISESLTQARKKLFGSINKFKKDNKWKYIWTNNGRIYLKQGDGEKRTFTFNYADEFADFKSKFPLG</sequence>
<name>A0ABN8NQP1_9CNID</name>
<dbReference type="InterPro" id="IPR057251">
    <property type="entry name" value="FP_C"/>
</dbReference>
<proteinExistence type="predicted"/>
<dbReference type="InterPro" id="IPR004244">
    <property type="entry name" value="Transposase_22"/>
</dbReference>
<evidence type="ECO:0000313" key="3">
    <source>
        <dbReference type="Proteomes" id="UP001159405"/>
    </source>
</evidence>
<organism evidence="2 3">
    <name type="scientific">Porites lobata</name>
    <dbReference type="NCBI Taxonomy" id="104759"/>
    <lineage>
        <taxon>Eukaryota</taxon>
        <taxon>Metazoa</taxon>
        <taxon>Cnidaria</taxon>
        <taxon>Anthozoa</taxon>
        <taxon>Hexacorallia</taxon>
        <taxon>Scleractinia</taxon>
        <taxon>Fungiina</taxon>
        <taxon>Poritidae</taxon>
        <taxon>Porites</taxon>
    </lineage>
</organism>
<feature type="domain" description="FP protein C-terminal" evidence="1">
    <location>
        <begin position="192"/>
        <end position="230"/>
    </location>
</feature>
<dbReference type="Proteomes" id="UP001159405">
    <property type="component" value="Unassembled WGS sequence"/>
</dbReference>
<dbReference type="EMBL" id="CALNXK010000030">
    <property type="protein sequence ID" value="CAH3117196.1"/>
    <property type="molecule type" value="Genomic_DNA"/>
</dbReference>